<dbReference type="InterPro" id="IPR037026">
    <property type="entry name" value="Vgr_OB-fold_dom_sf"/>
</dbReference>
<reference evidence="1 2" key="1">
    <citation type="submission" date="2022-06" db="EMBL/GenBank/DDBJ databases">
        <title>Isolation of gut microbiota from human fecal samples.</title>
        <authorList>
            <person name="Pamer E.G."/>
            <person name="Barat B."/>
            <person name="Waligurski E."/>
            <person name="Medina S."/>
            <person name="Paddock L."/>
            <person name="Mostad J."/>
        </authorList>
    </citation>
    <scope>NUCLEOTIDE SEQUENCE [LARGE SCALE GENOMIC DNA]</scope>
    <source>
        <strain evidence="1 2">DFI.9.73</strain>
    </source>
</reference>
<protein>
    <submittedName>
        <fullName evidence="1">Uncharacterized protein</fullName>
    </submittedName>
</protein>
<gene>
    <name evidence="1" type="ORF">NE695_10980</name>
</gene>
<sequence length="136" mass="14227">MANSLGGLGSGIAEQALLHTHTAYLARLLRVDLEKGVADVQPLTLQKPLGGKGTPQPPVLGVPILWNARYKLGWGETCAAAGGLGRHLVMEPIRAGEIALCVVCERDISGARRGRSETPPAGHHEIKDSVVAGVIV</sequence>
<organism evidence="1 2">
    <name type="scientific">Neglectibacter timonensis</name>
    <dbReference type="NCBI Taxonomy" id="1776382"/>
    <lineage>
        <taxon>Bacteria</taxon>
        <taxon>Bacillati</taxon>
        <taxon>Bacillota</taxon>
        <taxon>Clostridia</taxon>
        <taxon>Eubacteriales</taxon>
        <taxon>Oscillospiraceae</taxon>
        <taxon>Neglectibacter</taxon>
    </lineage>
</organism>
<comment type="caution">
    <text evidence="1">The sequence shown here is derived from an EMBL/GenBank/DDBJ whole genome shotgun (WGS) entry which is preliminary data.</text>
</comment>
<evidence type="ECO:0000313" key="1">
    <source>
        <dbReference type="EMBL" id="MCQ4840434.1"/>
    </source>
</evidence>
<dbReference type="RefSeq" id="WP_066866469.1">
    <property type="nucleotide sequence ID" value="NZ_CABKVV010000014.1"/>
</dbReference>
<dbReference type="Proteomes" id="UP001524473">
    <property type="component" value="Unassembled WGS sequence"/>
</dbReference>
<proteinExistence type="predicted"/>
<keyword evidence="2" id="KW-1185">Reference proteome</keyword>
<dbReference type="GeneID" id="90533405"/>
<evidence type="ECO:0000313" key="2">
    <source>
        <dbReference type="Proteomes" id="UP001524473"/>
    </source>
</evidence>
<accession>A0ABT1S0H2</accession>
<name>A0ABT1S0H2_9FIRM</name>
<dbReference type="Gene3D" id="2.40.50.230">
    <property type="entry name" value="Gp5 N-terminal domain"/>
    <property type="match status" value="1"/>
</dbReference>
<dbReference type="EMBL" id="JANFZH010000023">
    <property type="protein sequence ID" value="MCQ4840434.1"/>
    <property type="molecule type" value="Genomic_DNA"/>
</dbReference>